<accession>A0A2Z7D5Z5</accession>
<protein>
    <submittedName>
        <fullName evidence="1">Tetratricopeptide repeat-like superfamily protein isoform 1</fullName>
    </submittedName>
</protein>
<dbReference type="EMBL" id="KQ991044">
    <property type="protein sequence ID" value="KZV52536.1"/>
    <property type="molecule type" value="Genomic_DNA"/>
</dbReference>
<name>A0A2Z7D5Z5_9LAMI</name>
<dbReference type="AlphaFoldDB" id="A0A2Z7D5Z5"/>
<dbReference type="Proteomes" id="UP000250235">
    <property type="component" value="Unassembled WGS sequence"/>
</dbReference>
<keyword evidence="2" id="KW-1185">Reference proteome</keyword>
<evidence type="ECO:0000313" key="1">
    <source>
        <dbReference type="EMBL" id="KZV52536.1"/>
    </source>
</evidence>
<gene>
    <name evidence="1" type="ORF">F511_27066</name>
</gene>
<organism evidence="1 2">
    <name type="scientific">Dorcoceras hygrometricum</name>
    <dbReference type="NCBI Taxonomy" id="472368"/>
    <lineage>
        <taxon>Eukaryota</taxon>
        <taxon>Viridiplantae</taxon>
        <taxon>Streptophyta</taxon>
        <taxon>Embryophyta</taxon>
        <taxon>Tracheophyta</taxon>
        <taxon>Spermatophyta</taxon>
        <taxon>Magnoliopsida</taxon>
        <taxon>eudicotyledons</taxon>
        <taxon>Gunneridae</taxon>
        <taxon>Pentapetalae</taxon>
        <taxon>asterids</taxon>
        <taxon>lamiids</taxon>
        <taxon>Lamiales</taxon>
        <taxon>Gesneriaceae</taxon>
        <taxon>Didymocarpoideae</taxon>
        <taxon>Trichosporeae</taxon>
        <taxon>Loxocarpinae</taxon>
        <taxon>Dorcoceras</taxon>
    </lineage>
</organism>
<evidence type="ECO:0000313" key="2">
    <source>
        <dbReference type="Proteomes" id="UP000250235"/>
    </source>
</evidence>
<reference evidence="1 2" key="1">
    <citation type="journal article" date="2015" name="Proc. Natl. Acad. Sci. U.S.A.">
        <title>The resurrection genome of Boea hygrometrica: A blueprint for survival of dehydration.</title>
        <authorList>
            <person name="Xiao L."/>
            <person name="Yang G."/>
            <person name="Zhang L."/>
            <person name="Yang X."/>
            <person name="Zhao S."/>
            <person name="Ji Z."/>
            <person name="Zhou Q."/>
            <person name="Hu M."/>
            <person name="Wang Y."/>
            <person name="Chen M."/>
            <person name="Xu Y."/>
            <person name="Jin H."/>
            <person name="Xiao X."/>
            <person name="Hu G."/>
            <person name="Bao F."/>
            <person name="Hu Y."/>
            <person name="Wan P."/>
            <person name="Li L."/>
            <person name="Deng X."/>
            <person name="Kuang T."/>
            <person name="Xiang C."/>
            <person name="Zhu J.K."/>
            <person name="Oliver M.J."/>
            <person name="He Y."/>
        </authorList>
    </citation>
    <scope>NUCLEOTIDE SEQUENCE [LARGE SCALE GENOMIC DNA]</scope>
    <source>
        <strain evidence="2">cv. XS01</strain>
    </source>
</reference>
<sequence>MGIQMSPSVLSVAGVETLRLDTAFGRLLEAGEVHEASPFCSLLAYRPSLLGFEICIARTQFVVIVAQKLELSCPMLDQLGRPLAVPTWTIPQSALLSALNQSAIGALFQLAAELLHFSSSSSLQSLYQLASISGSYVCLRPVLPLRNGPTSNTHYVVKYVAFWPNSLV</sequence>
<proteinExistence type="predicted"/>